<proteinExistence type="predicted"/>
<feature type="non-terminal residue" evidence="1">
    <location>
        <position position="89"/>
    </location>
</feature>
<comment type="caution">
    <text evidence="1">The sequence shown here is derived from an EMBL/GenBank/DDBJ whole genome shotgun (WGS) entry which is preliminary data.</text>
</comment>
<organism evidence="1 2">
    <name type="scientific">Cetraspora pellucida</name>
    <dbReference type="NCBI Taxonomy" id="1433469"/>
    <lineage>
        <taxon>Eukaryota</taxon>
        <taxon>Fungi</taxon>
        <taxon>Fungi incertae sedis</taxon>
        <taxon>Mucoromycota</taxon>
        <taxon>Glomeromycotina</taxon>
        <taxon>Glomeromycetes</taxon>
        <taxon>Diversisporales</taxon>
        <taxon>Gigasporaceae</taxon>
        <taxon>Cetraspora</taxon>
    </lineage>
</organism>
<sequence>MHTIDEIINDLLEINPREVPTMPPPYDENQTLNEKVEITYRSSPKQQTEYLKRVTKHYYTAAIRTYWLFEAYGIEQVYRTQKLILADLA</sequence>
<gene>
    <name evidence="1" type="ORF">CPELLU_LOCUS15278</name>
</gene>
<accession>A0A9N9J3D2</accession>
<dbReference type="OrthoDB" id="2444761at2759"/>
<dbReference type="Proteomes" id="UP000789759">
    <property type="component" value="Unassembled WGS sequence"/>
</dbReference>
<protein>
    <submittedName>
        <fullName evidence="1">4318_t:CDS:1</fullName>
    </submittedName>
</protein>
<dbReference type="AlphaFoldDB" id="A0A9N9J3D2"/>
<evidence type="ECO:0000313" key="1">
    <source>
        <dbReference type="EMBL" id="CAG8760598.1"/>
    </source>
</evidence>
<name>A0A9N9J3D2_9GLOM</name>
<evidence type="ECO:0000313" key="2">
    <source>
        <dbReference type="Proteomes" id="UP000789759"/>
    </source>
</evidence>
<dbReference type="EMBL" id="CAJVQA010019782">
    <property type="protein sequence ID" value="CAG8760598.1"/>
    <property type="molecule type" value="Genomic_DNA"/>
</dbReference>
<keyword evidence="2" id="KW-1185">Reference proteome</keyword>
<reference evidence="1" key="1">
    <citation type="submission" date="2021-06" db="EMBL/GenBank/DDBJ databases">
        <authorList>
            <person name="Kallberg Y."/>
            <person name="Tangrot J."/>
            <person name="Rosling A."/>
        </authorList>
    </citation>
    <scope>NUCLEOTIDE SEQUENCE</scope>
    <source>
        <strain evidence="1">FL966</strain>
    </source>
</reference>